<feature type="compositionally biased region" description="Low complexity" evidence="1">
    <location>
        <begin position="1"/>
        <end position="34"/>
    </location>
</feature>
<accession>C1MWS7</accession>
<feature type="region of interest" description="Disordered" evidence="1">
    <location>
        <begin position="1"/>
        <end position="51"/>
    </location>
</feature>
<sequence>MSVAPPCSAPSRALARPRAPSRGRAAVVVAAASPPERRAPDDPRASRLGRRHHLASSVALASLLASPLAARAVEPPTTPDASSSPYIRSLLAKSEANRELRELELQNKNCLRQSDMGIGDCAGLRCVLCHTGSRTTASAW</sequence>
<evidence type="ECO:0000256" key="1">
    <source>
        <dbReference type="SAM" id="MobiDB-lite"/>
    </source>
</evidence>
<organism evidence="3">
    <name type="scientific">Micromonas pusilla (strain CCMP1545)</name>
    <name type="common">Picoplanktonic green alga</name>
    <dbReference type="NCBI Taxonomy" id="564608"/>
    <lineage>
        <taxon>Eukaryota</taxon>
        <taxon>Viridiplantae</taxon>
        <taxon>Chlorophyta</taxon>
        <taxon>Mamiellophyceae</taxon>
        <taxon>Mamiellales</taxon>
        <taxon>Mamiellaceae</taxon>
        <taxon>Micromonas</taxon>
    </lineage>
</organism>
<keyword evidence="3" id="KW-1185">Reference proteome</keyword>
<dbReference type="RefSeq" id="XP_003059977.1">
    <property type="nucleotide sequence ID" value="XM_003059931.1"/>
</dbReference>
<proteinExistence type="predicted"/>
<reference evidence="2 3" key="1">
    <citation type="journal article" date="2009" name="Science">
        <title>Green evolution and dynamic adaptations revealed by genomes of the marine picoeukaryotes Micromonas.</title>
        <authorList>
            <person name="Worden A.Z."/>
            <person name="Lee J.H."/>
            <person name="Mock T."/>
            <person name="Rouze P."/>
            <person name="Simmons M.P."/>
            <person name="Aerts A.L."/>
            <person name="Allen A.E."/>
            <person name="Cuvelier M.L."/>
            <person name="Derelle E."/>
            <person name="Everett M.V."/>
            <person name="Foulon E."/>
            <person name="Grimwood J."/>
            <person name="Gundlach H."/>
            <person name="Henrissat B."/>
            <person name="Napoli C."/>
            <person name="McDonald S.M."/>
            <person name="Parker M.S."/>
            <person name="Rombauts S."/>
            <person name="Salamov A."/>
            <person name="Von Dassow P."/>
            <person name="Badger J.H."/>
            <person name="Coutinho P.M."/>
            <person name="Demir E."/>
            <person name="Dubchak I."/>
            <person name="Gentemann C."/>
            <person name="Eikrem W."/>
            <person name="Gready J.E."/>
            <person name="John U."/>
            <person name="Lanier W."/>
            <person name="Lindquist E.A."/>
            <person name="Lucas S."/>
            <person name="Mayer K.F."/>
            <person name="Moreau H."/>
            <person name="Not F."/>
            <person name="Otillar R."/>
            <person name="Panaud O."/>
            <person name="Pangilinan J."/>
            <person name="Paulsen I."/>
            <person name="Piegu B."/>
            <person name="Poliakov A."/>
            <person name="Robbens S."/>
            <person name="Schmutz J."/>
            <person name="Toulza E."/>
            <person name="Wyss T."/>
            <person name="Zelensky A."/>
            <person name="Zhou K."/>
            <person name="Armbrust E.V."/>
            <person name="Bhattacharya D."/>
            <person name="Goodenough U.W."/>
            <person name="Van de Peer Y."/>
            <person name="Grigoriev I.V."/>
        </authorList>
    </citation>
    <scope>NUCLEOTIDE SEQUENCE [LARGE SCALE GENOMIC DNA]</scope>
    <source>
        <strain evidence="2 3">CCMP1545</strain>
    </source>
</reference>
<feature type="compositionally biased region" description="Basic and acidic residues" evidence="1">
    <location>
        <begin position="35"/>
        <end position="45"/>
    </location>
</feature>
<name>C1MWS7_MICPC</name>
<protein>
    <submittedName>
        <fullName evidence="2">Predicted protein</fullName>
    </submittedName>
</protein>
<evidence type="ECO:0000313" key="2">
    <source>
        <dbReference type="EMBL" id="EEH55929.1"/>
    </source>
</evidence>
<dbReference type="Proteomes" id="UP000001876">
    <property type="component" value="Unassembled WGS sequence"/>
</dbReference>
<dbReference type="EMBL" id="GG663741">
    <property type="protein sequence ID" value="EEH55929.1"/>
    <property type="molecule type" value="Genomic_DNA"/>
</dbReference>
<dbReference type="AlphaFoldDB" id="C1MWS7"/>
<gene>
    <name evidence="2" type="ORF">MICPUCDRAFT_71054</name>
</gene>
<dbReference type="GeneID" id="9685113"/>
<evidence type="ECO:0000313" key="3">
    <source>
        <dbReference type="Proteomes" id="UP000001876"/>
    </source>
</evidence>
<dbReference type="OrthoDB" id="2019425at2759"/>